<dbReference type="GO" id="GO:1990230">
    <property type="term" value="C:iron-sulfur cluster transfer complex"/>
    <property type="evidence" value="ECO:0007669"/>
    <property type="project" value="TreeGrafter"/>
</dbReference>
<dbReference type="OrthoDB" id="287587at2"/>
<dbReference type="GO" id="GO:0044571">
    <property type="term" value="P:[2Fe-2S] cluster assembly"/>
    <property type="evidence" value="ECO:0007669"/>
    <property type="project" value="InterPro"/>
</dbReference>
<dbReference type="PANTHER" id="PTHR14021:SF15">
    <property type="entry name" value="IRON-SULFUR CLUSTER CO-CHAPERONE PROTEIN HSCB"/>
    <property type="match status" value="1"/>
</dbReference>
<dbReference type="GO" id="GO:0051259">
    <property type="term" value="P:protein complex oligomerization"/>
    <property type="evidence" value="ECO:0007669"/>
    <property type="project" value="InterPro"/>
</dbReference>
<dbReference type="RefSeq" id="WP_034773577.1">
    <property type="nucleotide sequence ID" value="NZ_JPER01000001.1"/>
</dbReference>
<dbReference type="eggNOG" id="COG1076">
    <property type="taxonomic scope" value="Bacteria"/>
</dbReference>
<dbReference type="Proteomes" id="UP000054363">
    <property type="component" value="Unassembled WGS sequence"/>
</dbReference>
<name>A0A094IW18_9GAMM</name>
<gene>
    <name evidence="4" type="primary">hscB</name>
    <name evidence="7" type="ORF">IDSA_00870</name>
</gene>
<feature type="coiled-coil region" evidence="5">
    <location>
        <begin position="105"/>
        <end position="139"/>
    </location>
</feature>
<dbReference type="GO" id="GO:0051087">
    <property type="term" value="F:protein-folding chaperone binding"/>
    <property type="evidence" value="ECO:0007669"/>
    <property type="project" value="InterPro"/>
</dbReference>
<dbReference type="Gene3D" id="1.20.1280.20">
    <property type="entry name" value="HscB, C-terminal domain"/>
    <property type="match status" value="1"/>
</dbReference>
<dbReference type="InterPro" id="IPR036869">
    <property type="entry name" value="J_dom_sf"/>
</dbReference>
<accession>A0A094IW18</accession>
<dbReference type="AlphaFoldDB" id="A0A094IW18"/>
<evidence type="ECO:0000256" key="5">
    <source>
        <dbReference type="SAM" id="Coils"/>
    </source>
</evidence>
<dbReference type="CDD" id="cd06257">
    <property type="entry name" value="DnaJ"/>
    <property type="match status" value="1"/>
</dbReference>
<dbReference type="Pfam" id="PF00226">
    <property type="entry name" value="DnaJ"/>
    <property type="match status" value="1"/>
</dbReference>
<dbReference type="GO" id="GO:0006457">
    <property type="term" value="P:protein folding"/>
    <property type="evidence" value="ECO:0007669"/>
    <property type="project" value="UniProtKB-UniRule"/>
</dbReference>
<evidence type="ECO:0000256" key="2">
    <source>
        <dbReference type="ARBA" id="ARBA00023186"/>
    </source>
</evidence>
<dbReference type="SUPFAM" id="SSF47144">
    <property type="entry name" value="HSC20 (HSCB), C-terminal oligomerisation domain"/>
    <property type="match status" value="1"/>
</dbReference>
<dbReference type="InterPro" id="IPR001623">
    <property type="entry name" value="DnaJ_domain"/>
</dbReference>
<dbReference type="InterPro" id="IPR036386">
    <property type="entry name" value="HscB_C_sf"/>
</dbReference>
<dbReference type="Pfam" id="PF07743">
    <property type="entry name" value="HSCB_C"/>
    <property type="match status" value="1"/>
</dbReference>
<dbReference type="InterPro" id="IPR009073">
    <property type="entry name" value="HscB_oligo_C"/>
</dbReference>
<dbReference type="SMART" id="SM00271">
    <property type="entry name" value="DnaJ"/>
    <property type="match status" value="1"/>
</dbReference>
<evidence type="ECO:0000256" key="3">
    <source>
        <dbReference type="ARBA" id="ARBA00025596"/>
    </source>
</evidence>
<dbReference type="STRING" id="435908.IDSA_00870"/>
<dbReference type="NCBIfam" id="NF003449">
    <property type="entry name" value="PRK05014.1"/>
    <property type="match status" value="1"/>
</dbReference>
<comment type="similarity">
    <text evidence="1 4">Belongs to the HscB family.</text>
</comment>
<evidence type="ECO:0000313" key="7">
    <source>
        <dbReference type="EMBL" id="KFZ31317.1"/>
    </source>
</evidence>
<dbReference type="InterPro" id="IPR004640">
    <property type="entry name" value="HscB"/>
</dbReference>
<protein>
    <recommendedName>
        <fullName evidence="4">Co-chaperone protein HscB homolog</fullName>
    </recommendedName>
</protein>
<evidence type="ECO:0000256" key="1">
    <source>
        <dbReference type="ARBA" id="ARBA00010476"/>
    </source>
</evidence>
<keyword evidence="2 4" id="KW-0143">Chaperone</keyword>
<dbReference type="NCBIfam" id="TIGR00714">
    <property type="entry name" value="hscB"/>
    <property type="match status" value="1"/>
</dbReference>
<dbReference type="PANTHER" id="PTHR14021">
    <property type="entry name" value="IRON-SULFUR CLUSTER CO-CHAPERONE PROTEIN HSCB"/>
    <property type="match status" value="1"/>
</dbReference>
<organism evidence="7 8">
    <name type="scientific">Pseudidiomarina salinarum</name>
    <dbReference type="NCBI Taxonomy" id="435908"/>
    <lineage>
        <taxon>Bacteria</taxon>
        <taxon>Pseudomonadati</taxon>
        <taxon>Pseudomonadota</taxon>
        <taxon>Gammaproteobacteria</taxon>
        <taxon>Alteromonadales</taxon>
        <taxon>Idiomarinaceae</taxon>
        <taxon>Pseudidiomarina</taxon>
    </lineage>
</organism>
<evidence type="ECO:0000313" key="8">
    <source>
        <dbReference type="Proteomes" id="UP000054363"/>
    </source>
</evidence>
<dbReference type="Gene3D" id="1.10.287.110">
    <property type="entry name" value="DnaJ domain"/>
    <property type="match status" value="1"/>
</dbReference>
<proteinExistence type="inferred from homology"/>
<comment type="subunit">
    <text evidence="4">Interacts with HscA and stimulates its ATPase activity.</text>
</comment>
<dbReference type="HAMAP" id="MF_00682">
    <property type="entry name" value="HscB"/>
    <property type="match status" value="1"/>
</dbReference>
<evidence type="ECO:0000259" key="6">
    <source>
        <dbReference type="PROSITE" id="PS50076"/>
    </source>
</evidence>
<sequence>MNHFELFDLPAAFEIDAADLQQRYRKLQQQLHPDRFARGSERDKLLAVQHSAQLNDAYQTLKTPLYRAEYILQLRGIDLQHEQQTIRDPDFLMAQMEWRERIEELKQAADNFAAIDSAYRDLEAQTRELQHELERHIAADENEAAAIAVRKLKFMHKLRSEIERVEDSAD</sequence>
<evidence type="ECO:0000256" key="4">
    <source>
        <dbReference type="HAMAP-Rule" id="MF_00682"/>
    </source>
</evidence>
<comment type="caution">
    <text evidence="7">The sequence shown here is derived from an EMBL/GenBank/DDBJ whole genome shotgun (WGS) entry which is preliminary data.</text>
</comment>
<dbReference type="PROSITE" id="PS50076">
    <property type="entry name" value="DNAJ_2"/>
    <property type="match status" value="1"/>
</dbReference>
<keyword evidence="8" id="KW-1185">Reference proteome</keyword>
<keyword evidence="5" id="KW-0175">Coiled coil</keyword>
<comment type="function">
    <text evidence="3 4">Co-chaperone involved in the maturation of iron-sulfur cluster-containing proteins. Seems to help targeting proteins to be folded toward HscA.</text>
</comment>
<reference evidence="7 8" key="1">
    <citation type="submission" date="2014-06" db="EMBL/GenBank/DDBJ databases">
        <title>The draft genome sequence of Idiomarina salinarum ISL-52.</title>
        <authorList>
            <person name="Du J."/>
            <person name="Shao Z."/>
        </authorList>
    </citation>
    <scope>NUCLEOTIDE SEQUENCE [LARGE SCALE GENOMIC DNA]</scope>
    <source>
        <strain evidence="7 8">ISL-52</strain>
    </source>
</reference>
<dbReference type="GO" id="GO:0001671">
    <property type="term" value="F:ATPase activator activity"/>
    <property type="evidence" value="ECO:0007669"/>
    <property type="project" value="InterPro"/>
</dbReference>
<feature type="domain" description="J" evidence="6">
    <location>
        <begin position="2"/>
        <end position="74"/>
    </location>
</feature>
<dbReference type="EMBL" id="JPER01000001">
    <property type="protein sequence ID" value="KFZ31317.1"/>
    <property type="molecule type" value="Genomic_DNA"/>
</dbReference>
<dbReference type="SUPFAM" id="SSF46565">
    <property type="entry name" value="Chaperone J-domain"/>
    <property type="match status" value="1"/>
</dbReference>